<accession>A0A7J5U095</accession>
<sequence>MKCLKSLLCPLLFLVSVCLPSLVRGQVDTLFRYTPDERIFKLWQNPAWDAIWAKRATAKDSTRLFAQLRQLQTFANSENDDRLYWYAELHKILFRHHLVDFSGQFSTVLDEAEPLMEQCPVPVVKASLLYFRGRYYFGELQFEKGFRLLLQAQQEFERIGYQNIPEINQYLVGLGGRYYFFEEYKVFLRYMDQAFRYPFLSKRAEVSALHSVGMAHQQLKDFEKAAAIFSRAIRKARVYQDTTFWGIASVSYGQNLLELNQTRQALPHLYTGYKLSRGESPEHAATAAIHIAKALLALNRIAEAKTYIDESRTLKLRKEAWVEYPLVYYQVQALYYRKTGDFPKATLYLDSTIQVKDSQRALFSNQLLNNTQIRINAERYLSSLQALEAERTNAILVRNIIIVALVLLTAAGVYALSQNQLKRRREKQVQAEQQKRAEELLAHATEQLNQHMTYLKEKNELIEKLAADLAQATPAEASSVRSETHVPVEDLLQRTLITEADWQRFKRLFEQVHPGFLDSLQEKHPELTAAEVRLLTLSKLEIPSKDMGFILGVGQESVRKARYRLRRKLEQRHPDTTLESLIRSL</sequence>
<feature type="chain" id="PRO_5029547144" description="Tetratricopeptide repeat protein" evidence="2">
    <location>
        <begin position="26"/>
        <end position="585"/>
    </location>
</feature>
<evidence type="ECO:0000256" key="2">
    <source>
        <dbReference type="SAM" id="SignalP"/>
    </source>
</evidence>
<dbReference type="Proteomes" id="UP000488299">
    <property type="component" value="Unassembled WGS sequence"/>
</dbReference>
<keyword evidence="1" id="KW-0812">Transmembrane</keyword>
<protein>
    <recommendedName>
        <fullName evidence="5">Tetratricopeptide repeat protein</fullName>
    </recommendedName>
</protein>
<dbReference type="EMBL" id="WELI01000003">
    <property type="protein sequence ID" value="KAB7731120.1"/>
    <property type="molecule type" value="Genomic_DNA"/>
</dbReference>
<feature type="transmembrane region" description="Helical" evidence="1">
    <location>
        <begin position="395"/>
        <end position="417"/>
    </location>
</feature>
<name>A0A7J5U095_9BACT</name>
<keyword evidence="1" id="KW-1133">Transmembrane helix</keyword>
<evidence type="ECO:0000313" key="3">
    <source>
        <dbReference type="EMBL" id="KAB7731120.1"/>
    </source>
</evidence>
<keyword evidence="2" id="KW-0732">Signal</keyword>
<keyword evidence="1" id="KW-0472">Membrane</keyword>
<dbReference type="SUPFAM" id="SSF48452">
    <property type="entry name" value="TPR-like"/>
    <property type="match status" value="1"/>
</dbReference>
<evidence type="ECO:0000256" key="1">
    <source>
        <dbReference type="SAM" id="Phobius"/>
    </source>
</evidence>
<evidence type="ECO:0000313" key="4">
    <source>
        <dbReference type="Proteomes" id="UP000488299"/>
    </source>
</evidence>
<proteinExistence type="predicted"/>
<dbReference type="SMART" id="SM00028">
    <property type="entry name" value="TPR"/>
    <property type="match status" value="4"/>
</dbReference>
<evidence type="ECO:0008006" key="5">
    <source>
        <dbReference type="Google" id="ProtNLM"/>
    </source>
</evidence>
<reference evidence="3 4" key="1">
    <citation type="submission" date="2019-10" db="EMBL/GenBank/DDBJ databases">
        <title>Rudanella paleaurantiibacter sp. nov., isolated from sludge.</title>
        <authorList>
            <person name="Xu S.Q."/>
        </authorList>
    </citation>
    <scope>NUCLEOTIDE SEQUENCE [LARGE SCALE GENOMIC DNA]</scope>
    <source>
        <strain evidence="3 4">HX-22-17</strain>
    </source>
</reference>
<feature type="signal peptide" evidence="2">
    <location>
        <begin position="1"/>
        <end position="25"/>
    </location>
</feature>
<comment type="caution">
    <text evidence="3">The sequence shown here is derived from an EMBL/GenBank/DDBJ whole genome shotgun (WGS) entry which is preliminary data.</text>
</comment>
<dbReference type="InterPro" id="IPR019734">
    <property type="entry name" value="TPR_rpt"/>
</dbReference>
<dbReference type="AlphaFoldDB" id="A0A7J5U095"/>
<dbReference type="InterPro" id="IPR011990">
    <property type="entry name" value="TPR-like_helical_dom_sf"/>
</dbReference>
<dbReference type="Gene3D" id="1.25.40.10">
    <property type="entry name" value="Tetratricopeptide repeat domain"/>
    <property type="match status" value="1"/>
</dbReference>
<organism evidence="3 4">
    <name type="scientific">Rudanella paleaurantiibacter</name>
    <dbReference type="NCBI Taxonomy" id="2614655"/>
    <lineage>
        <taxon>Bacteria</taxon>
        <taxon>Pseudomonadati</taxon>
        <taxon>Bacteroidota</taxon>
        <taxon>Cytophagia</taxon>
        <taxon>Cytophagales</taxon>
        <taxon>Cytophagaceae</taxon>
        <taxon>Rudanella</taxon>
    </lineage>
</organism>
<gene>
    <name evidence="3" type="ORF">F5984_09925</name>
</gene>
<keyword evidence="4" id="KW-1185">Reference proteome</keyword>